<name>A0A336N486_CULSO</name>
<dbReference type="EMBL" id="UFQT01004571">
    <property type="protein sequence ID" value="SSX35717.1"/>
    <property type="molecule type" value="Genomic_DNA"/>
</dbReference>
<dbReference type="VEuPathDB" id="VectorBase:CSON010930"/>
<dbReference type="Pfam" id="PF01425">
    <property type="entry name" value="Amidase"/>
    <property type="match status" value="2"/>
</dbReference>
<feature type="domain" description="Amidase" evidence="1">
    <location>
        <begin position="78"/>
        <end position="301"/>
    </location>
</feature>
<dbReference type="SUPFAM" id="SSF75304">
    <property type="entry name" value="Amidase signature (AS) enzymes"/>
    <property type="match status" value="1"/>
</dbReference>
<accession>A0A336N486</accession>
<dbReference type="OMA" id="EDYATEC"/>
<dbReference type="InterPro" id="IPR023631">
    <property type="entry name" value="Amidase_dom"/>
</dbReference>
<dbReference type="PANTHER" id="PTHR43372:SF3">
    <property type="entry name" value="AT07710P-RELATED"/>
    <property type="match status" value="1"/>
</dbReference>
<dbReference type="GO" id="GO:0012505">
    <property type="term" value="C:endomembrane system"/>
    <property type="evidence" value="ECO:0007669"/>
    <property type="project" value="TreeGrafter"/>
</dbReference>
<reference evidence="2" key="1">
    <citation type="submission" date="2018-07" db="EMBL/GenBank/DDBJ databases">
        <authorList>
            <person name="Quirk P.G."/>
            <person name="Krulwich T.A."/>
        </authorList>
    </citation>
    <scope>NUCLEOTIDE SEQUENCE</scope>
</reference>
<dbReference type="InterPro" id="IPR036928">
    <property type="entry name" value="AS_sf"/>
</dbReference>
<sequence length="431" mass="47578">MEIFARLLIIFCRLIGFILTPFVKLSYKRHQNLPFIEDKEAVCYVNEENEEEKSENLLLISASDLVIDIKNGKLKCVDVIAAYIARIKAVNPILNAVIDERFNEALTEAKHVDELVQKLEGDALWNQFPLLGVPVSVKEPIGVKGLSHTAGDYHRSGVKASDDATVIKYLKEAGAIILCVTNVPEWSMGWETQNPVYGRTLNPYNNHRTTGGSSGGEAALIASAGSVVGVGSDMAGSIRICSSFNGIFGHKPTPNLIPMNGWHPMVIDDYFHHIHTFGPISRYARDLPLLMKVMSGQKSVHLRLDETVDVSKLKVFYIEDFGPSFGISPVQSYIKLAVLKASEYLHAFGFLVLPTFPTHAFYHYLLPSHLSGVMYTTIFNVLGFPATSVPIMQRNGMPVSVQIVAGPFQDRLCFAVARQLEVAFGGWKAPA</sequence>
<dbReference type="Gene3D" id="3.90.1300.10">
    <property type="entry name" value="Amidase signature (AS) domain"/>
    <property type="match status" value="2"/>
</dbReference>
<feature type="domain" description="Amidase" evidence="1">
    <location>
        <begin position="343"/>
        <end position="413"/>
    </location>
</feature>
<evidence type="ECO:0000313" key="2">
    <source>
        <dbReference type="EMBL" id="SSX35717.1"/>
    </source>
</evidence>
<dbReference type="InterPro" id="IPR052739">
    <property type="entry name" value="FAAH2"/>
</dbReference>
<organism evidence="2">
    <name type="scientific">Culicoides sonorensis</name>
    <name type="common">Biting midge</name>
    <dbReference type="NCBI Taxonomy" id="179676"/>
    <lineage>
        <taxon>Eukaryota</taxon>
        <taxon>Metazoa</taxon>
        <taxon>Ecdysozoa</taxon>
        <taxon>Arthropoda</taxon>
        <taxon>Hexapoda</taxon>
        <taxon>Insecta</taxon>
        <taxon>Pterygota</taxon>
        <taxon>Neoptera</taxon>
        <taxon>Endopterygota</taxon>
        <taxon>Diptera</taxon>
        <taxon>Nematocera</taxon>
        <taxon>Chironomoidea</taxon>
        <taxon>Ceratopogonidae</taxon>
        <taxon>Ceratopogoninae</taxon>
        <taxon>Culicoides</taxon>
        <taxon>Monoculicoides</taxon>
    </lineage>
</organism>
<dbReference type="AlphaFoldDB" id="A0A336N486"/>
<protein>
    <submittedName>
        <fullName evidence="2">CSON010930 protein</fullName>
    </submittedName>
</protein>
<gene>
    <name evidence="2" type="primary">CSON010930</name>
</gene>
<proteinExistence type="predicted"/>
<evidence type="ECO:0000259" key="1">
    <source>
        <dbReference type="Pfam" id="PF01425"/>
    </source>
</evidence>
<dbReference type="PANTHER" id="PTHR43372">
    <property type="entry name" value="FATTY-ACID AMIDE HYDROLASE"/>
    <property type="match status" value="1"/>
</dbReference>